<comment type="caution">
    <text evidence="1">The sequence shown here is derived from an EMBL/GenBank/DDBJ whole genome shotgun (WGS) entry which is preliminary data.</text>
</comment>
<proteinExistence type="predicted"/>
<gene>
    <name evidence="1" type="ORF">L6164_030997</name>
</gene>
<evidence type="ECO:0000313" key="1">
    <source>
        <dbReference type="EMBL" id="KAI4307865.1"/>
    </source>
</evidence>
<reference evidence="1 2" key="1">
    <citation type="journal article" date="2022" name="DNA Res.">
        <title>Chromosomal-level genome assembly of the orchid tree Bauhinia variegata (Leguminosae; Cercidoideae) supports the allotetraploid origin hypothesis of Bauhinia.</title>
        <authorList>
            <person name="Zhong Y."/>
            <person name="Chen Y."/>
            <person name="Zheng D."/>
            <person name="Pang J."/>
            <person name="Liu Y."/>
            <person name="Luo S."/>
            <person name="Meng S."/>
            <person name="Qian L."/>
            <person name="Wei D."/>
            <person name="Dai S."/>
            <person name="Zhou R."/>
        </authorList>
    </citation>
    <scope>NUCLEOTIDE SEQUENCE [LARGE SCALE GENOMIC DNA]</scope>
    <source>
        <strain evidence="1">BV-YZ2020</strain>
    </source>
</reference>
<name>A0ACB9LE40_BAUVA</name>
<evidence type="ECO:0000313" key="2">
    <source>
        <dbReference type="Proteomes" id="UP000828941"/>
    </source>
</evidence>
<protein>
    <submittedName>
        <fullName evidence="1">Uncharacterized protein</fullName>
    </submittedName>
</protein>
<dbReference type="EMBL" id="CM039437">
    <property type="protein sequence ID" value="KAI4307865.1"/>
    <property type="molecule type" value="Genomic_DNA"/>
</dbReference>
<organism evidence="1 2">
    <name type="scientific">Bauhinia variegata</name>
    <name type="common">Purple orchid tree</name>
    <name type="synonym">Phanera variegata</name>
    <dbReference type="NCBI Taxonomy" id="167791"/>
    <lineage>
        <taxon>Eukaryota</taxon>
        <taxon>Viridiplantae</taxon>
        <taxon>Streptophyta</taxon>
        <taxon>Embryophyta</taxon>
        <taxon>Tracheophyta</taxon>
        <taxon>Spermatophyta</taxon>
        <taxon>Magnoliopsida</taxon>
        <taxon>eudicotyledons</taxon>
        <taxon>Gunneridae</taxon>
        <taxon>Pentapetalae</taxon>
        <taxon>rosids</taxon>
        <taxon>fabids</taxon>
        <taxon>Fabales</taxon>
        <taxon>Fabaceae</taxon>
        <taxon>Cercidoideae</taxon>
        <taxon>Cercideae</taxon>
        <taxon>Bauhiniinae</taxon>
        <taxon>Bauhinia</taxon>
    </lineage>
</organism>
<sequence length="272" mass="29004">MQLRPVTAARILVVTVFLIVSAAHGHNITRKVIHSHVTETPTPAPTQQNLMTTIMSKHGCKVFADTLLADDAEKTFEDNIGGGLTVFCPTDDAFKAFWRKYKNLSAEGKTALLEYHGVPVYQSLETLRSNNGLQNTLATDGANNYDLTVQNDGEQVTLKTKITTARITGTLLDEEPLAIFTIDKVLLPRELFKAKAPTPSPAPAPEPAAADAPETPKKKGAPPPHDSDSDAPADSPDDAANERAADDNSAVGFGGVGYVTAGLALVFGFLQL</sequence>
<keyword evidence="2" id="KW-1185">Reference proteome</keyword>
<dbReference type="Proteomes" id="UP000828941">
    <property type="component" value="Chromosome 12"/>
</dbReference>
<accession>A0ACB9LE40</accession>